<dbReference type="InterPro" id="IPR048258">
    <property type="entry name" value="Cyclins_cyclin-box"/>
</dbReference>
<evidence type="ECO:0000256" key="4">
    <source>
        <dbReference type="RuleBase" id="RU000383"/>
    </source>
</evidence>
<keyword evidence="2 4" id="KW-0195">Cyclin</keyword>
<dbReference type="SUPFAM" id="SSF47954">
    <property type="entry name" value="Cyclin-like"/>
    <property type="match status" value="3"/>
</dbReference>
<feature type="region of interest" description="Disordered" evidence="5">
    <location>
        <begin position="564"/>
        <end position="584"/>
    </location>
</feature>
<comment type="caution">
    <text evidence="8">The sequence shown here is derived from an EMBL/GenBank/DDBJ whole genome shotgun (WGS) entry which is preliminary data.</text>
</comment>
<evidence type="ECO:0000256" key="5">
    <source>
        <dbReference type="SAM" id="MobiDB-lite"/>
    </source>
</evidence>
<evidence type="ECO:0000313" key="9">
    <source>
        <dbReference type="Proteomes" id="UP001362999"/>
    </source>
</evidence>
<organism evidence="8 9">
    <name type="scientific">Favolaschia claudopus</name>
    <dbReference type="NCBI Taxonomy" id="2862362"/>
    <lineage>
        <taxon>Eukaryota</taxon>
        <taxon>Fungi</taxon>
        <taxon>Dikarya</taxon>
        <taxon>Basidiomycota</taxon>
        <taxon>Agaricomycotina</taxon>
        <taxon>Agaricomycetes</taxon>
        <taxon>Agaricomycetidae</taxon>
        <taxon>Agaricales</taxon>
        <taxon>Marasmiineae</taxon>
        <taxon>Mycenaceae</taxon>
        <taxon>Favolaschia</taxon>
    </lineage>
</organism>
<keyword evidence="9" id="KW-1185">Reference proteome</keyword>
<dbReference type="PROSITE" id="PS00292">
    <property type="entry name" value="CYCLINS"/>
    <property type="match status" value="1"/>
</dbReference>
<feature type="domain" description="Cyclin-like" evidence="6">
    <location>
        <begin position="362"/>
        <end position="507"/>
    </location>
</feature>
<feature type="region of interest" description="Disordered" evidence="5">
    <location>
        <begin position="438"/>
        <end position="457"/>
    </location>
</feature>
<keyword evidence="3" id="KW-0131">Cell cycle</keyword>
<dbReference type="FunFam" id="1.10.472.10:FF:000001">
    <property type="entry name" value="G2/mitotic-specific cyclin"/>
    <property type="match status" value="1"/>
</dbReference>
<protein>
    <submittedName>
        <fullName evidence="8">MFS domain-containing protein</fullName>
    </submittedName>
</protein>
<dbReference type="EMBL" id="JAWWNJ010000019">
    <property type="protein sequence ID" value="KAK7035670.1"/>
    <property type="molecule type" value="Genomic_DNA"/>
</dbReference>
<name>A0AAW0CCN2_9AGAR</name>
<evidence type="ECO:0000313" key="8">
    <source>
        <dbReference type="EMBL" id="KAK7035670.1"/>
    </source>
</evidence>
<dbReference type="SMART" id="SM01332">
    <property type="entry name" value="Cyclin_C"/>
    <property type="match status" value="1"/>
</dbReference>
<gene>
    <name evidence="8" type="ORF">R3P38DRAFT_2908544</name>
</gene>
<evidence type="ECO:0000256" key="3">
    <source>
        <dbReference type="ARBA" id="ARBA00023306"/>
    </source>
</evidence>
<dbReference type="InterPro" id="IPR046965">
    <property type="entry name" value="Cyclin_A/B-like"/>
</dbReference>
<dbReference type="SMART" id="SM00385">
    <property type="entry name" value="CYCLIN"/>
    <property type="match status" value="2"/>
</dbReference>
<dbReference type="PANTHER" id="PTHR10177">
    <property type="entry name" value="CYCLINS"/>
    <property type="match status" value="1"/>
</dbReference>
<dbReference type="Pfam" id="PF02984">
    <property type="entry name" value="Cyclin_C"/>
    <property type="match status" value="1"/>
</dbReference>
<dbReference type="Pfam" id="PF00134">
    <property type="entry name" value="Cyclin_N"/>
    <property type="match status" value="1"/>
</dbReference>
<feature type="region of interest" description="Disordered" evidence="5">
    <location>
        <begin position="152"/>
        <end position="182"/>
    </location>
</feature>
<feature type="domain" description="Cyclin C-terminal" evidence="7">
    <location>
        <begin position="358"/>
        <end position="537"/>
    </location>
</feature>
<dbReference type="InterPro" id="IPR039361">
    <property type="entry name" value="Cyclin"/>
</dbReference>
<proteinExistence type="inferred from homology"/>
<dbReference type="AlphaFoldDB" id="A0AAW0CCN2"/>
<evidence type="ECO:0000259" key="7">
    <source>
        <dbReference type="SMART" id="SM01332"/>
    </source>
</evidence>
<dbReference type="GO" id="GO:0016538">
    <property type="term" value="F:cyclin-dependent protein serine/threonine kinase regulator activity"/>
    <property type="evidence" value="ECO:0007669"/>
    <property type="project" value="InterPro"/>
</dbReference>
<feature type="domain" description="Cyclin-like" evidence="6">
    <location>
        <begin position="265"/>
        <end position="349"/>
    </location>
</feature>
<dbReference type="Gene3D" id="1.10.472.10">
    <property type="entry name" value="Cyclin-like"/>
    <property type="match status" value="2"/>
</dbReference>
<feature type="compositionally biased region" description="Basic residues" evidence="5">
    <location>
        <begin position="1"/>
        <end position="11"/>
    </location>
</feature>
<accession>A0AAW0CCN2</accession>
<dbReference type="GO" id="GO:0044772">
    <property type="term" value="P:mitotic cell cycle phase transition"/>
    <property type="evidence" value="ECO:0007669"/>
    <property type="project" value="InterPro"/>
</dbReference>
<feature type="compositionally biased region" description="Polar residues" evidence="5">
    <location>
        <begin position="14"/>
        <end position="25"/>
    </location>
</feature>
<dbReference type="GO" id="GO:0051301">
    <property type="term" value="P:cell division"/>
    <property type="evidence" value="ECO:0007669"/>
    <property type="project" value="UniProtKB-KW"/>
</dbReference>
<dbReference type="PIRSF" id="PIRSF001771">
    <property type="entry name" value="Cyclin_A_B_D_E"/>
    <property type="match status" value="1"/>
</dbReference>
<dbReference type="InterPro" id="IPR004367">
    <property type="entry name" value="Cyclin_C-dom"/>
</dbReference>
<dbReference type="Proteomes" id="UP001362999">
    <property type="component" value="Unassembled WGS sequence"/>
</dbReference>
<dbReference type="InterPro" id="IPR006671">
    <property type="entry name" value="Cyclin_N"/>
</dbReference>
<dbReference type="InterPro" id="IPR036915">
    <property type="entry name" value="Cyclin-like_sf"/>
</dbReference>
<feature type="compositionally biased region" description="Basic residues" evidence="5">
    <location>
        <begin position="564"/>
        <end position="575"/>
    </location>
</feature>
<sequence length="584" mass="65144">MASRIPVRRPRTQGAENENPQTTAVASRAKPTGRAGVLSQRKIATTSGATKGKTTRAAEIESILGNRKREALKEVELRKNIRAGSTSGMREEKRQTLGLPKGERALLAPLRKAKEVQQVFVPPPVASNAVPVRRLTSRRSLIPVARDNDLIDLDADDDEEPAAKRQRTSSAAPEDDNQYDGPSEAEITQLLTEEDVDAADFEAEPNGPDWDDLDAADFDDPLMASEYVTDIQLYLKQVELTTLPSPTYMSSQPALDWDLRSRLNDWLIQVHARFHLLPETLFLCMHLMDRFLSLRAVAVGKLQLVGMACLLLASKFEETVSPAIVNFTQISGDVYTADEMRNAEKHILKTLEWDLSYPNPMNWLRRVSKVEGYEPQARNLAKYLAEIALMEKNLVATPPSLLAASAMWLARVALGEGDWVSVRRGDSVAAEVAAAVDSDAIPPPSTDAPLPSTDDSDNAFSVTPTPTTMHDTDTNTHMHFTLWSPNLAHYSMYSESELLPTVEHMLRYIVQPLKEDGHFYRKWAAKRNMKVSVYMREWTLSRWPEGSTVDLVRDLPGLRKEIRVRKEKGKGRKARAAGGEAKEQ</sequence>
<evidence type="ECO:0000259" key="6">
    <source>
        <dbReference type="SMART" id="SM00385"/>
    </source>
</evidence>
<feature type="region of interest" description="Disordered" evidence="5">
    <location>
        <begin position="1"/>
        <end position="52"/>
    </location>
</feature>
<keyword evidence="1" id="KW-0132">Cell division</keyword>
<reference evidence="8 9" key="1">
    <citation type="journal article" date="2024" name="J Genomics">
        <title>Draft genome sequencing and assembly of Favolaschia claudopus CIRM-BRFM 2984 isolated from oak limbs.</title>
        <authorList>
            <person name="Navarro D."/>
            <person name="Drula E."/>
            <person name="Chaduli D."/>
            <person name="Cazenave R."/>
            <person name="Ahrendt S."/>
            <person name="Wang J."/>
            <person name="Lipzen A."/>
            <person name="Daum C."/>
            <person name="Barry K."/>
            <person name="Grigoriev I.V."/>
            <person name="Favel A."/>
            <person name="Rosso M.N."/>
            <person name="Martin F."/>
        </authorList>
    </citation>
    <scope>NUCLEOTIDE SEQUENCE [LARGE SCALE GENOMIC DNA]</scope>
    <source>
        <strain evidence="8 9">CIRM-BRFM 2984</strain>
    </source>
</reference>
<dbReference type="InterPro" id="IPR013763">
    <property type="entry name" value="Cyclin-like_dom"/>
</dbReference>
<evidence type="ECO:0000256" key="2">
    <source>
        <dbReference type="ARBA" id="ARBA00023127"/>
    </source>
</evidence>
<comment type="similarity">
    <text evidence="4">Belongs to the cyclin family.</text>
</comment>
<evidence type="ECO:0000256" key="1">
    <source>
        <dbReference type="ARBA" id="ARBA00022618"/>
    </source>
</evidence>